<dbReference type="EMBL" id="CACTIH010007260">
    <property type="protein sequence ID" value="CAA3006352.1"/>
    <property type="molecule type" value="Genomic_DNA"/>
</dbReference>
<protein>
    <submittedName>
        <fullName evidence="1">Uncharacterized protein</fullName>
    </submittedName>
</protein>
<sequence>MARARRPGWNMLRPDCNAAAAAVLEGQAPENQLPDRCTTTTLLAASSIR</sequence>
<dbReference type="AlphaFoldDB" id="A0A8S0TNI5"/>
<proteinExistence type="predicted"/>
<keyword evidence="2" id="KW-1185">Reference proteome</keyword>
<evidence type="ECO:0000313" key="1">
    <source>
        <dbReference type="EMBL" id="CAA3006352.1"/>
    </source>
</evidence>
<accession>A0A8S0TNI5</accession>
<comment type="caution">
    <text evidence="1">The sequence shown here is derived from an EMBL/GenBank/DDBJ whole genome shotgun (WGS) entry which is preliminary data.</text>
</comment>
<dbReference type="Proteomes" id="UP000594638">
    <property type="component" value="Unassembled WGS sequence"/>
</dbReference>
<gene>
    <name evidence="1" type="ORF">OLEA9_A077215</name>
</gene>
<evidence type="ECO:0000313" key="2">
    <source>
        <dbReference type="Proteomes" id="UP000594638"/>
    </source>
</evidence>
<dbReference type="Gramene" id="OE9A077215T1">
    <property type="protein sequence ID" value="OE9A077215C1"/>
    <property type="gene ID" value="OE9A077215"/>
</dbReference>
<name>A0A8S0TNI5_OLEEU</name>
<reference evidence="1 2" key="1">
    <citation type="submission" date="2019-12" db="EMBL/GenBank/DDBJ databases">
        <authorList>
            <person name="Alioto T."/>
            <person name="Alioto T."/>
            <person name="Gomez Garrido J."/>
        </authorList>
    </citation>
    <scope>NUCLEOTIDE SEQUENCE [LARGE SCALE GENOMIC DNA]</scope>
</reference>
<organism evidence="1 2">
    <name type="scientific">Olea europaea subsp. europaea</name>
    <dbReference type="NCBI Taxonomy" id="158383"/>
    <lineage>
        <taxon>Eukaryota</taxon>
        <taxon>Viridiplantae</taxon>
        <taxon>Streptophyta</taxon>
        <taxon>Embryophyta</taxon>
        <taxon>Tracheophyta</taxon>
        <taxon>Spermatophyta</taxon>
        <taxon>Magnoliopsida</taxon>
        <taxon>eudicotyledons</taxon>
        <taxon>Gunneridae</taxon>
        <taxon>Pentapetalae</taxon>
        <taxon>asterids</taxon>
        <taxon>lamiids</taxon>
        <taxon>Lamiales</taxon>
        <taxon>Oleaceae</taxon>
        <taxon>Oleeae</taxon>
        <taxon>Olea</taxon>
    </lineage>
</organism>